<dbReference type="GO" id="GO:0016787">
    <property type="term" value="F:hydrolase activity"/>
    <property type="evidence" value="ECO:0007669"/>
    <property type="project" value="UniProtKB-KW"/>
</dbReference>
<dbReference type="PROSITE" id="PS51257">
    <property type="entry name" value="PROKAR_LIPOPROTEIN"/>
    <property type="match status" value="1"/>
</dbReference>
<evidence type="ECO:0000313" key="9">
    <source>
        <dbReference type="EMBL" id="GIP15883.1"/>
    </source>
</evidence>
<dbReference type="EMBL" id="BOSE01000002">
    <property type="protein sequence ID" value="GIP15883.1"/>
    <property type="molecule type" value="Genomic_DNA"/>
</dbReference>
<comment type="similarity">
    <text evidence="2 7">Belongs to the ribonuclease N1/T1 family.</text>
</comment>
<evidence type="ECO:0000256" key="6">
    <source>
        <dbReference type="ARBA" id="ARBA00022801"/>
    </source>
</evidence>
<dbReference type="Gene3D" id="3.10.450.30">
    <property type="entry name" value="Microbial ribonucleases"/>
    <property type="match status" value="1"/>
</dbReference>
<keyword evidence="4 7" id="KW-0964">Secreted</keyword>
<keyword evidence="6 7" id="KW-0378">Hydrolase</keyword>
<evidence type="ECO:0000256" key="2">
    <source>
        <dbReference type="ARBA" id="ARBA00009006"/>
    </source>
</evidence>
<keyword evidence="7" id="KW-0255">Endonuclease</keyword>
<dbReference type="InterPro" id="IPR016191">
    <property type="entry name" value="Ribonuclease/ribotoxin"/>
</dbReference>
<comment type="subcellular location">
    <subcellularLocation>
        <location evidence="1 7">Secreted</location>
    </subcellularLocation>
</comment>
<comment type="caution">
    <text evidence="9">The sequence shown here is derived from an EMBL/GenBank/DDBJ whole genome shotgun (WGS) entry which is preliminary data.</text>
</comment>
<evidence type="ECO:0000256" key="4">
    <source>
        <dbReference type="ARBA" id="ARBA00022525"/>
    </source>
</evidence>
<dbReference type="Pfam" id="PF00545">
    <property type="entry name" value="Ribonuclease"/>
    <property type="match status" value="1"/>
</dbReference>
<feature type="active site" description="Proton acceptor" evidence="8">
    <location>
        <position position="133"/>
    </location>
</feature>
<dbReference type="RefSeq" id="WP_213514145.1">
    <property type="nucleotide sequence ID" value="NZ_BOSE01000002.1"/>
</dbReference>
<keyword evidence="5 7" id="KW-0540">Nuclease</keyword>
<reference evidence="9" key="1">
    <citation type="submission" date="2021-03" db="EMBL/GenBank/DDBJ databases">
        <title>Antimicrobial resistance genes in bacteria isolated from Japanese honey, and their potential for conferring macrolide and lincosamide resistance in the American foulbrood pathogen Paenibacillus larvae.</title>
        <authorList>
            <person name="Okamoto M."/>
            <person name="Kumagai M."/>
            <person name="Kanamori H."/>
            <person name="Takamatsu D."/>
        </authorList>
    </citation>
    <scope>NUCLEOTIDE SEQUENCE</scope>
    <source>
        <strain evidence="9">J40TS1</strain>
    </source>
</reference>
<dbReference type="SUPFAM" id="SSF53933">
    <property type="entry name" value="Microbial ribonucleases"/>
    <property type="match status" value="1"/>
</dbReference>
<proteinExistence type="inferred from homology"/>
<protein>
    <recommendedName>
        <fullName evidence="3 7">Ribonuclease</fullName>
        <ecNumber evidence="7">3.1.27.-</ecNumber>
    </recommendedName>
</protein>
<evidence type="ECO:0000256" key="3">
    <source>
        <dbReference type="ARBA" id="ARBA00022214"/>
    </source>
</evidence>
<evidence type="ECO:0000256" key="1">
    <source>
        <dbReference type="ARBA" id="ARBA00004613"/>
    </source>
</evidence>
<dbReference type="GO" id="GO:0005576">
    <property type="term" value="C:extracellular region"/>
    <property type="evidence" value="ECO:0007669"/>
    <property type="project" value="UniProtKB-SubCell"/>
</dbReference>
<dbReference type="InterPro" id="IPR001887">
    <property type="entry name" value="Barnase"/>
</dbReference>
<dbReference type="GO" id="GO:0004521">
    <property type="term" value="F:RNA endonuclease activity"/>
    <property type="evidence" value="ECO:0007669"/>
    <property type="project" value="UniProtKB-UniRule"/>
</dbReference>
<dbReference type="GO" id="GO:0003723">
    <property type="term" value="F:RNA binding"/>
    <property type="evidence" value="ECO:0007669"/>
    <property type="project" value="UniProtKB-UniRule"/>
</dbReference>
<evidence type="ECO:0000256" key="8">
    <source>
        <dbReference type="PIRSR" id="PIRSR001013-1"/>
    </source>
</evidence>
<dbReference type="PIRSF" id="PIRSF001013">
    <property type="entry name" value="Barnase"/>
    <property type="match status" value="1"/>
</dbReference>
<organism evidence="9 10">
    <name type="scientific">Paenibacillus montaniterrae</name>
    <dbReference type="NCBI Taxonomy" id="429341"/>
    <lineage>
        <taxon>Bacteria</taxon>
        <taxon>Bacillati</taxon>
        <taxon>Bacillota</taxon>
        <taxon>Bacilli</taxon>
        <taxon>Bacillales</taxon>
        <taxon>Paenibacillaceae</taxon>
        <taxon>Paenibacillus</taxon>
    </lineage>
</organism>
<dbReference type="Proteomes" id="UP000683139">
    <property type="component" value="Unassembled WGS sequence"/>
</dbReference>
<dbReference type="EC" id="3.1.27.-" evidence="7"/>
<accession>A0A919YL47</accession>
<name>A0A919YL47_9BACL</name>
<evidence type="ECO:0000256" key="5">
    <source>
        <dbReference type="ARBA" id="ARBA00022722"/>
    </source>
</evidence>
<gene>
    <name evidence="9" type="ORF">J40TS1_15250</name>
</gene>
<feature type="active site" description="Proton donor" evidence="8">
    <location>
        <position position="162"/>
    </location>
</feature>
<keyword evidence="10" id="KW-1185">Reference proteome</keyword>
<sequence>MNLLFSKFKRFTSVALIALLALLIGVITGCGNLLNDPAATNNSTSTINHQSAGQTESKADDAPLTSFEEVAAYIREHGKLPDNFITKKEAQALGWVAAEGNLHEVAPGKSIGGDRFGNREGLLPDKKGRIWYEADINYNGGRRNADRIVFSNDGLIYMTTDHYKSFTDITEATK</sequence>
<evidence type="ECO:0000256" key="7">
    <source>
        <dbReference type="PIRNR" id="PIRNR001013"/>
    </source>
</evidence>
<dbReference type="AlphaFoldDB" id="A0A919YL47"/>
<evidence type="ECO:0000313" key="10">
    <source>
        <dbReference type="Proteomes" id="UP000683139"/>
    </source>
</evidence>
<dbReference type="InterPro" id="IPR000026">
    <property type="entry name" value="N1-like"/>
</dbReference>
<dbReference type="PRINTS" id="PR00117">
    <property type="entry name" value="BARNASE"/>
</dbReference>